<evidence type="ECO:0000313" key="5">
    <source>
        <dbReference type="Proteomes" id="UP000594468"/>
    </source>
</evidence>
<comment type="similarity">
    <text evidence="1">Belongs to the complex I subunit 6 family.</text>
</comment>
<keyword evidence="1" id="KW-1133">Transmembrane helix</keyword>
<dbReference type="GO" id="GO:0048038">
    <property type="term" value="F:quinone binding"/>
    <property type="evidence" value="ECO:0007669"/>
    <property type="project" value="UniProtKB-UniRule"/>
</dbReference>
<keyword evidence="1" id="KW-0472">Membrane</keyword>
<protein>
    <recommendedName>
        <fullName evidence="1">NADH-quinone oxidoreductase subunit J</fullName>
        <ecNumber evidence="1">7.1.1.-</ecNumber>
    </recommendedName>
</protein>
<evidence type="ECO:0000259" key="3">
    <source>
        <dbReference type="Pfam" id="PF14344"/>
    </source>
</evidence>
<dbReference type="Proteomes" id="UP000594468">
    <property type="component" value="Chromosome"/>
</dbReference>
<comment type="function">
    <text evidence="1">NDH-1 shuttles electrons from NADH, via FMN and iron-sulfur (Fe-S) centers, to quinones in the respiratory chain. Couples the redox reaction to proton translocation (for every two electrons transferred, four hydrogen ions are translocated across the cytoplasmic membrane), and thus conserves the redox energy in a proton gradient.</text>
</comment>
<comment type="catalytic activity">
    <reaction evidence="1">
        <text>a quinone + NADH + 5 H(+)(in) = a quinol + NAD(+) + 4 H(+)(out)</text>
        <dbReference type="Rhea" id="RHEA:57888"/>
        <dbReference type="ChEBI" id="CHEBI:15378"/>
        <dbReference type="ChEBI" id="CHEBI:24646"/>
        <dbReference type="ChEBI" id="CHEBI:57540"/>
        <dbReference type="ChEBI" id="CHEBI:57945"/>
        <dbReference type="ChEBI" id="CHEBI:132124"/>
    </reaction>
</comment>
<dbReference type="InterPro" id="IPR042106">
    <property type="entry name" value="Nuo/plastoQ_OxRdtase_6_NuoJ"/>
</dbReference>
<dbReference type="PANTHER" id="PTHR33269:SF19">
    <property type="entry name" value="NADH-QUINONE OXIDOREDUCTASE SUBUNIT J"/>
    <property type="match status" value="1"/>
</dbReference>
<dbReference type="PANTHER" id="PTHR33269">
    <property type="entry name" value="NADH-UBIQUINONE OXIDOREDUCTASE CHAIN 6"/>
    <property type="match status" value="1"/>
</dbReference>
<feature type="transmembrane region" description="Helical" evidence="1">
    <location>
        <begin position="91"/>
        <end position="113"/>
    </location>
</feature>
<dbReference type="GO" id="GO:0005886">
    <property type="term" value="C:plasma membrane"/>
    <property type="evidence" value="ECO:0007669"/>
    <property type="project" value="UniProtKB-SubCell"/>
</dbReference>
<dbReference type="EC" id="7.1.1.-" evidence="1"/>
<comment type="subcellular location">
    <subcellularLocation>
        <location evidence="1">Cell membrane</location>
        <topology evidence="1">Multi-pass membrane protein</topology>
    </subcellularLocation>
</comment>
<dbReference type="InterPro" id="IPR025510">
    <property type="entry name" value="DUF4397"/>
</dbReference>
<feature type="transmembrane region" description="Helical" evidence="1">
    <location>
        <begin position="420"/>
        <end position="441"/>
    </location>
</feature>
<accession>A0A7S8IGG9</accession>
<organism evidence="4 5">
    <name type="scientific">Phototrophicus methaneseepsis</name>
    <dbReference type="NCBI Taxonomy" id="2710758"/>
    <lineage>
        <taxon>Bacteria</taxon>
        <taxon>Bacillati</taxon>
        <taxon>Chloroflexota</taxon>
        <taxon>Candidatus Thermofontia</taxon>
        <taxon>Phototrophicales</taxon>
        <taxon>Phototrophicaceae</taxon>
        <taxon>Phototrophicus</taxon>
    </lineage>
</organism>
<comment type="caution">
    <text evidence="1">Lacks conserved residue(s) required for the propagation of feature annotation.</text>
</comment>
<dbReference type="EMBL" id="CP062983">
    <property type="protein sequence ID" value="QPC84766.1"/>
    <property type="molecule type" value="Genomic_DNA"/>
</dbReference>
<reference evidence="4 5" key="1">
    <citation type="submission" date="2020-02" db="EMBL/GenBank/DDBJ databases">
        <authorList>
            <person name="Zheng R.K."/>
            <person name="Sun C.M."/>
        </authorList>
    </citation>
    <scope>NUCLEOTIDE SEQUENCE [LARGE SCALE GENOMIC DNA]</scope>
    <source>
        <strain evidence="5">rifampicinis</strain>
    </source>
</reference>
<keyword evidence="1" id="KW-1003">Cell membrane</keyword>
<dbReference type="AlphaFoldDB" id="A0A7S8IGG9"/>
<dbReference type="Gene3D" id="1.20.120.1200">
    <property type="entry name" value="NADH-ubiquinone/plastoquinone oxidoreductase chain 6, subunit NuoJ"/>
    <property type="match status" value="2"/>
</dbReference>
<keyword evidence="1" id="KW-0520">NAD</keyword>
<dbReference type="RefSeq" id="WP_195172829.1">
    <property type="nucleotide sequence ID" value="NZ_CP062983.1"/>
</dbReference>
<dbReference type="Pfam" id="PF14344">
    <property type="entry name" value="DUF4397"/>
    <property type="match status" value="1"/>
</dbReference>
<dbReference type="InterPro" id="IPR001457">
    <property type="entry name" value="NADH_UbQ/plastoQ_OxRdtase_su6"/>
</dbReference>
<keyword evidence="5" id="KW-1185">Reference proteome</keyword>
<evidence type="ECO:0000313" key="4">
    <source>
        <dbReference type="EMBL" id="QPC84766.1"/>
    </source>
</evidence>
<evidence type="ECO:0000256" key="2">
    <source>
        <dbReference type="SAM" id="MobiDB-lite"/>
    </source>
</evidence>
<evidence type="ECO:0000256" key="1">
    <source>
        <dbReference type="RuleBase" id="RU004429"/>
    </source>
</evidence>
<keyword evidence="1" id="KW-0874">Quinone</keyword>
<dbReference type="KEGG" id="pmet:G4Y79_10430"/>
<dbReference type="GO" id="GO:0008137">
    <property type="term" value="F:NADH dehydrogenase (ubiquinone) activity"/>
    <property type="evidence" value="ECO:0007669"/>
    <property type="project" value="UniProtKB-UniRule"/>
</dbReference>
<feature type="transmembrane region" description="Helical" evidence="1">
    <location>
        <begin position="28"/>
        <end position="47"/>
    </location>
</feature>
<feature type="transmembrane region" description="Helical" evidence="1">
    <location>
        <begin position="59"/>
        <end position="79"/>
    </location>
</feature>
<feature type="region of interest" description="Disordered" evidence="2">
    <location>
        <begin position="463"/>
        <end position="482"/>
    </location>
</feature>
<feature type="domain" description="DUF4397" evidence="3">
    <location>
        <begin position="128"/>
        <end position="244"/>
    </location>
</feature>
<keyword evidence="1" id="KW-0812">Transmembrane</keyword>
<sequence>MGVELAFFLAIGGLAVLCAVGMLLSENAVHSALFLIGNFGCVALLFLMLDAPFIGMVQIVVYTGAIMVLFLFVIMLLGAEQTTDTTRSFRWLTGAATTLAIAFLAAIAIPLVVSGGLNLPEGQAADPQVRIVHGADLGNINITLDGDALEEPIVLEDVAFGEVSDFMQVPAGEYSVSLAQADTGSPLMPPSQSPTITLEPGQVVSALAYGTLSTETGTFPEVVLVPNEFGNTPDDEGRIVAVNVYDTDRTFALVDLGADQRVTVVERDVRDEDGNVVYQARATEDAPLVAQREVVLADPVIVADLAYGQPVVATYPEGEDYDLALIDMTNFDSYIETADQQGSAQNAIVMRMNEYEIETAAEETFVIAKEPTTLDEAEPRPTVLDREALLIGTLAGFGTPLAIGQILFTDFLLPVNMVGFLLLIALVGVIVLSRPAGLSPAQKRRRDTRRKVSRPLVSVITQQTGSDLIVETPRLEQPDSGE</sequence>
<feature type="compositionally biased region" description="Basic and acidic residues" evidence="2">
    <location>
        <begin position="473"/>
        <end position="482"/>
    </location>
</feature>
<name>A0A7S8IGG9_9CHLR</name>
<proteinExistence type="inferred from homology"/>
<gene>
    <name evidence="4" type="ORF">G4Y79_10430</name>
</gene>
<dbReference type="Pfam" id="PF00499">
    <property type="entry name" value="Oxidored_q3"/>
    <property type="match status" value="1"/>
</dbReference>